<dbReference type="InterPro" id="IPR020843">
    <property type="entry name" value="ER"/>
</dbReference>
<dbReference type="AlphaFoldDB" id="A0A9W8ZLR2"/>
<dbReference type="InterPro" id="IPR051397">
    <property type="entry name" value="Zn-ADH-like_protein"/>
</dbReference>
<dbReference type="SUPFAM" id="SSF50129">
    <property type="entry name" value="GroES-like"/>
    <property type="match status" value="1"/>
</dbReference>
<gene>
    <name evidence="2" type="ORF">N0V91_001656</name>
</gene>
<dbReference type="Pfam" id="PF08240">
    <property type="entry name" value="ADH_N"/>
    <property type="match status" value="1"/>
</dbReference>
<evidence type="ECO:0000313" key="2">
    <source>
        <dbReference type="EMBL" id="KAJ4410728.1"/>
    </source>
</evidence>
<dbReference type="InterPro" id="IPR036291">
    <property type="entry name" value="NAD(P)-bd_dom_sf"/>
</dbReference>
<dbReference type="EMBL" id="JAPEVA010000007">
    <property type="protein sequence ID" value="KAJ4410728.1"/>
    <property type="molecule type" value="Genomic_DNA"/>
</dbReference>
<evidence type="ECO:0000313" key="3">
    <source>
        <dbReference type="Proteomes" id="UP001140510"/>
    </source>
</evidence>
<dbReference type="Proteomes" id="UP001140510">
    <property type="component" value="Unassembled WGS sequence"/>
</dbReference>
<comment type="caution">
    <text evidence="2">The sequence shown here is derived from an EMBL/GenBank/DDBJ whole genome shotgun (WGS) entry which is preliminary data.</text>
</comment>
<keyword evidence="3" id="KW-1185">Reference proteome</keyword>
<organism evidence="2 3">
    <name type="scientific">Didymella pomorum</name>
    <dbReference type="NCBI Taxonomy" id="749634"/>
    <lineage>
        <taxon>Eukaryota</taxon>
        <taxon>Fungi</taxon>
        <taxon>Dikarya</taxon>
        <taxon>Ascomycota</taxon>
        <taxon>Pezizomycotina</taxon>
        <taxon>Dothideomycetes</taxon>
        <taxon>Pleosporomycetidae</taxon>
        <taxon>Pleosporales</taxon>
        <taxon>Pleosporineae</taxon>
        <taxon>Didymellaceae</taxon>
        <taxon>Didymella</taxon>
    </lineage>
</organism>
<dbReference type="PANTHER" id="PTHR43677:SF4">
    <property type="entry name" value="QUINONE OXIDOREDUCTASE-LIKE PROTEIN 2"/>
    <property type="match status" value="1"/>
</dbReference>
<dbReference type="InterPro" id="IPR011032">
    <property type="entry name" value="GroES-like_sf"/>
</dbReference>
<dbReference type="OrthoDB" id="203908at2759"/>
<feature type="domain" description="Enoyl reductase (ER)" evidence="1">
    <location>
        <begin position="15"/>
        <end position="332"/>
    </location>
</feature>
<reference evidence="2" key="1">
    <citation type="submission" date="2022-10" db="EMBL/GenBank/DDBJ databases">
        <title>Tapping the CABI collections for fungal endophytes: first genome assemblies for Collariella, Neodidymelliopsis, Ascochyta clinopodiicola, Didymella pomorum, Didymosphaeria variabile, Neocosmospora piperis and Neocucurbitaria cava.</title>
        <authorList>
            <person name="Hill R."/>
        </authorList>
    </citation>
    <scope>NUCLEOTIDE SEQUENCE</scope>
    <source>
        <strain evidence="2">IMI 355091</strain>
    </source>
</reference>
<protein>
    <recommendedName>
        <fullName evidence="1">Enoyl reductase (ER) domain-containing protein</fullName>
    </recommendedName>
</protein>
<evidence type="ECO:0000259" key="1">
    <source>
        <dbReference type="SMART" id="SM00829"/>
    </source>
</evidence>
<dbReference type="Gene3D" id="3.40.50.720">
    <property type="entry name" value="NAD(P)-binding Rossmann-like Domain"/>
    <property type="match status" value="1"/>
</dbReference>
<dbReference type="Pfam" id="PF13602">
    <property type="entry name" value="ADH_zinc_N_2"/>
    <property type="match status" value="1"/>
</dbReference>
<dbReference type="SMART" id="SM00829">
    <property type="entry name" value="PKS_ER"/>
    <property type="match status" value="1"/>
</dbReference>
<accession>A0A9W8ZLR2</accession>
<dbReference type="SUPFAM" id="SSF51735">
    <property type="entry name" value="NAD(P)-binding Rossmann-fold domains"/>
    <property type="match status" value="1"/>
</dbReference>
<name>A0A9W8ZLR2_9PLEO</name>
<dbReference type="GO" id="GO:0005739">
    <property type="term" value="C:mitochondrion"/>
    <property type="evidence" value="ECO:0007669"/>
    <property type="project" value="TreeGrafter"/>
</dbReference>
<dbReference type="CDD" id="cd08273">
    <property type="entry name" value="MDR8"/>
    <property type="match status" value="1"/>
</dbReference>
<sequence>MSTTTIRKSYIDSFGDASRVSVITSELPSPAANEVQLKVLYSGFGGSDIAMRLGGYPNQNPAPLTTGYSCIGHITQNGTKNPKFPIGTLVGCLCIYEGQSTYINLPEKYLVPIPSGVDLQQAVALILDWTTAYGMVYRSGKVAKDQRVFIHGLSGSVGYALLTLCKRQGAEVYGTASEYNHAAVRAAGANPFVYTNKDWMMAMNSIGGAHVVFDPLGFESYDESWKILARGGGKLIGYGGNYNVLNGGKTRSQWPQIAKLLSKNLNVFCPNSTAFFYVDRDHSTFEPDLKTLLEMLREGEIQVPIRKLWTLDQVPEAHRMFNKGPGIGAVVIKVNYDVDK</sequence>
<dbReference type="InterPro" id="IPR013154">
    <property type="entry name" value="ADH-like_N"/>
</dbReference>
<dbReference type="PANTHER" id="PTHR43677">
    <property type="entry name" value="SHORT-CHAIN DEHYDROGENASE/REDUCTASE"/>
    <property type="match status" value="1"/>
</dbReference>
<dbReference type="Gene3D" id="3.90.180.10">
    <property type="entry name" value="Medium-chain alcohol dehydrogenases, catalytic domain"/>
    <property type="match status" value="1"/>
</dbReference>
<proteinExistence type="predicted"/>
<dbReference type="GO" id="GO:0016491">
    <property type="term" value="F:oxidoreductase activity"/>
    <property type="evidence" value="ECO:0007669"/>
    <property type="project" value="InterPro"/>
</dbReference>